<dbReference type="EMBL" id="JABVXQ010000010">
    <property type="protein sequence ID" value="KAF6088263.1"/>
    <property type="molecule type" value="Genomic_DNA"/>
</dbReference>
<dbReference type="Proteomes" id="UP000664940">
    <property type="component" value="Unassembled WGS sequence"/>
</dbReference>
<protein>
    <submittedName>
        <fullName evidence="2">Uncharacterized protein</fullName>
    </submittedName>
</protein>
<accession>A0A833Z199</accession>
<gene>
    <name evidence="2" type="ORF">HJG60_008119</name>
</gene>
<name>A0A833Z199_9CHIR</name>
<feature type="compositionally biased region" description="Pro residues" evidence="1">
    <location>
        <begin position="112"/>
        <end position="121"/>
    </location>
</feature>
<evidence type="ECO:0000256" key="1">
    <source>
        <dbReference type="SAM" id="MobiDB-lite"/>
    </source>
</evidence>
<sequence length="121" mass="12945">MTTFGFAGLRHPCMSCDIIPRLATLPRTLRTKDWQISPSGPHCLGHGTALPARHKPVTEGALGRPPPRTPHRKAHCAHDSTQPPATRPGPRRGAPPTPCRPVPTSAPQLASLPPPSWAQAE</sequence>
<dbReference type="AlphaFoldDB" id="A0A833Z199"/>
<evidence type="ECO:0000313" key="3">
    <source>
        <dbReference type="Proteomes" id="UP000664940"/>
    </source>
</evidence>
<organism evidence="2 3">
    <name type="scientific">Phyllostomus discolor</name>
    <name type="common">pale spear-nosed bat</name>
    <dbReference type="NCBI Taxonomy" id="89673"/>
    <lineage>
        <taxon>Eukaryota</taxon>
        <taxon>Metazoa</taxon>
        <taxon>Chordata</taxon>
        <taxon>Craniata</taxon>
        <taxon>Vertebrata</taxon>
        <taxon>Euteleostomi</taxon>
        <taxon>Mammalia</taxon>
        <taxon>Eutheria</taxon>
        <taxon>Laurasiatheria</taxon>
        <taxon>Chiroptera</taxon>
        <taxon>Yangochiroptera</taxon>
        <taxon>Phyllostomidae</taxon>
        <taxon>Phyllostominae</taxon>
        <taxon>Phyllostomus</taxon>
    </lineage>
</organism>
<feature type="region of interest" description="Disordered" evidence="1">
    <location>
        <begin position="36"/>
        <end position="121"/>
    </location>
</feature>
<evidence type="ECO:0000313" key="2">
    <source>
        <dbReference type="EMBL" id="KAF6088263.1"/>
    </source>
</evidence>
<proteinExistence type="predicted"/>
<comment type="caution">
    <text evidence="2">The sequence shown here is derived from an EMBL/GenBank/DDBJ whole genome shotgun (WGS) entry which is preliminary data.</text>
</comment>
<reference evidence="2 3" key="1">
    <citation type="journal article" date="2020" name="Nature">
        <title>Six reference-quality genomes reveal evolution of bat adaptations.</title>
        <authorList>
            <person name="Jebb D."/>
            <person name="Huang Z."/>
            <person name="Pippel M."/>
            <person name="Hughes G.M."/>
            <person name="Lavrichenko K."/>
            <person name="Devanna P."/>
            <person name="Winkler S."/>
            <person name="Jermiin L.S."/>
            <person name="Skirmuntt E.C."/>
            <person name="Katzourakis A."/>
            <person name="Burkitt-Gray L."/>
            <person name="Ray D.A."/>
            <person name="Sullivan K.A.M."/>
            <person name="Roscito J.G."/>
            <person name="Kirilenko B.M."/>
            <person name="Davalos L.M."/>
            <person name="Corthals A.P."/>
            <person name="Power M.L."/>
            <person name="Jones G."/>
            <person name="Ransome R.D."/>
            <person name="Dechmann D.K.N."/>
            <person name="Locatelli A.G."/>
            <person name="Puechmaille S.J."/>
            <person name="Fedrigo O."/>
            <person name="Jarvis E.D."/>
            <person name="Hiller M."/>
            <person name="Vernes S.C."/>
            <person name="Myers E.W."/>
            <person name="Teeling E.C."/>
        </authorList>
    </citation>
    <scope>NUCLEOTIDE SEQUENCE [LARGE SCALE GENOMIC DNA]</scope>
    <source>
        <strain evidence="2">Bat1K_MPI-CBG_1</strain>
    </source>
</reference>